<evidence type="ECO:0000313" key="11">
    <source>
        <dbReference type="EMBL" id="KRR07063.1"/>
    </source>
</evidence>
<accession>A0A0R3LH08</accession>
<feature type="region of interest" description="Disordered" evidence="9">
    <location>
        <begin position="361"/>
        <end position="388"/>
    </location>
</feature>
<dbReference type="NCBIfam" id="NF004785">
    <property type="entry name" value="PRK06132.1-2"/>
    <property type="match status" value="1"/>
</dbReference>
<evidence type="ECO:0000256" key="7">
    <source>
        <dbReference type="PROSITE-ProRule" id="PRU01373"/>
    </source>
</evidence>
<protein>
    <recommendedName>
        <fullName evidence="10">L,D-TPase catalytic domain-containing protein</fullName>
    </recommendedName>
</protein>
<dbReference type="STRING" id="280332.CQ12_24815"/>
<evidence type="ECO:0000256" key="2">
    <source>
        <dbReference type="ARBA" id="ARBA00005992"/>
    </source>
</evidence>
<dbReference type="GO" id="GO:0008360">
    <property type="term" value="P:regulation of cell shape"/>
    <property type="evidence" value="ECO:0007669"/>
    <property type="project" value="UniProtKB-UniRule"/>
</dbReference>
<feature type="active site" description="Proton donor/acceptor" evidence="7">
    <location>
        <position position="104"/>
    </location>
</feature>
<evidence type="ECO:0000256" key="6">
    <source>
        <dbReference type="ARBA" id="ARBA00023316"/>
    </source>
</evidence>
<dbReference type="SUPFAM" id="SSF141523">
    <property type="entry name" value="L,D-transpeptidase catalytic domain-like"/>
    <property type="match status" value="1"/>
</dbReference>
<dbReference type="InterPro" id="IPR016915">
    <property type="entry name" value="UCP029342"/>
</dbReference>
<reference evidence="11 12" key="1">
    <citation type="submission" date="2014-03" db="EMBL/GenBank/DDBJ databases">
        <title>Bradyrhizobium valentinum sp. nov., isolated from effective nodules of Lupinus mariae-josephae, a lupine endemic of basic-lime soils in Eastern Spain.</title>
        <authorList>
            <person name="Duran D."/>
            <person name="Rey L."/>
            <person name="Navarro A."/>
            <person name="Busquets A."/>
            <person name="Imperial J."/>
            <person name="Ruiz-Argueso T."/>
        </authorList>
    </citation>
    <scope>NUCLEOTIDE SEQUENCE [LARGE SCALE GENOMIC DNA]</scope>
    <source>
        <strain evidence="11 12">PAC68</strain>
    </source>
</reference>
<dbReference type="InterPro" id="IPR050979">
    <property type="entry name" value="LD-transpeptidase"/>
</dbReference>
<dbReference type="GO" id="GO:0071972">
    <property type="term" value="F:peptidoglycan L,D-transpeptidase activity"/>
    <property type="evidence" value="ECO:0007669"/>
    <property type="project" value="TreeGrafter"/>
</dbReference>
<organism evidence="11 12">
    <name type="scientific">Bradyrhizobium jicamae</name>
    <dbReference type="NCBI Taxonomy" id="280332"/>
    <lineage>
        <taxon>Bacteria</taxon>
        <taxon>Pseudomonadati</taxon>
        <taxon>Pseudomonadota</taxon>
        <taxon>Alphaproteobacteria</taxon>
        <taxon>Hyphomicrobiales</taxon>
        <taxon>Nitrobacteraceae</taxon>
        <taxon>Bradyrhizobium</taxon>
    </lineage>
</organism>
<dbReference type="NCBIfam" id="NF009120">
    <property type="entry name" value="PRK12472.1"/>
    <property type="match status" value="1"/>
</dbReference>
<keyword evidence="6 7" id="KW-0961">Cell wall biogenesis/degradation</keyword>
<evidence type="ECO:0000313" key="12">
    <source>
        <dbReference type="Proteomes" id="UP000050863"/>
    </source>
</evidence>
<keyword evidence="8" id="KW-0175">Coiled coil</keyword>
<evidence type="ECO:0000256" key="8">
    <source>
        <dbReference type="SAM" id="Coils"/>
    </source>
</evidence>
<comment type="caution">
    <text evidence="11">The sequence shown here is derived from an EMBL/GenBank/DDBJ whole genome shotgun (WGS) entry which is preliminary data.</text>
</comment>
<dbReference type="CDD" id="cd16913">
    <property type="entry name" value="YkuD_like"/>
    <property type="match status" value="1"/>
</dbReference>
<gene>
    <name evidence="11" type="ORF">CQ12_24815</name>
</gene>
<dbReference type="PIRSF" id="PIRSF029342">
    <property type="entry name" value="UCP029342_ErfK/YbiS/YcfS/YnhG"/>
    <property type="match status" value="1"/>
</dbReference>
<evidence type="ECO:0000256" key="3">
    <source>
        <dbReference type="ARBA" id="ARBA00022679"/>
    </source>
</evidence>
<keyword evidence="4 7" id="KW-0133">Cell shape</keyword>
<evidence type="ECO:0000256" key="4">
    <source>
        <dbReference type="ARBA" id="ARBA00022960"/>
    </source>
</evidence>
<feature type="region of interest" description="Disordered" evidence="9">
    <location>
        <begin position="1"/>
        <end position="24"/>
    </location>
</feature>
<dbReference type="Proteomes" id="UP000050863">
    <property type="component" value="Unassembled WGS sequence"/>
</dbReference>
<dbReference type="InterPro" id="IPR005490">
    <property type="entry name" value="LD_TPept_cat_dom"/>
</dbReference>
<feature type="domain" description="L,D-TPase catalytic" evidence="10">
    <location>
        <begin position="32"/>
        <end position="141"/>
    </location>
</feature>
<sequence length="477" mass="51495">MLIAAADDASARSGQRERPIESVQSRNAGEPIMAIVSLRTQRISVYDSKGWILRAPVSSGTKGRETPAGIFSVIQKVEEHYSNLYDDAFMPHMQRITWSGIALHGGVLPGRPASHGCIRLPFDFAERLFGETMMGMRVIVAPTDVAPIELAHPLLFQPKPDAAALAAARTAEAQEATRKAAEARTTAATALREATQARAPVRTAENLKRIAEAQLTAAETKLGSGISAEAKELAEEAKAQAVAKIAELQLQWDVANVNLQLRLDAVTSAREAVAAAEAVRVAAAEVAREVARELQPVSVLISRKTQRLYVRQAFKPILESPVTIADPDRAIGTHVFTATERTTSDTSLRWNVVSLGGGRSHGATAELHNRAPGSIGRDVEPEPANPDNAKSALDRIAIPQDVLDRIGNITPRSSLIVTDEALSPETGKGTEFVVVLSGEPQGGIKKRRRSPGNNFRYAHPRSFQFWRTPFGGPFSSW</sequence>
<dbReference type="EMBL" id="LLXZ01000105">
    <property type="protein sequence ID" value="KRR07063.1"/>
    <property type="molecule type" value="Genomic_DNA"/>
</dbReference>
<keyword evidence="12" id="KW-1185">Reference proteome</keyword>
<dbReference type="PROSITE" id="PS52029">
    <property type="entry name" value="LD_TPASE"/>
    <property type="match status" value="1"/>
</dbReference>
<proteinExistence type="inferred from homology"/>
<dbReference type="Pfam" id="PF03734">
    <property type="entry name" value="YkuD"/>
    <property type="match status" value="1"/>
</dbReference>
<dbReference type="UniPathway" id="UPA00219"/>
<evidence type="ECO:0000256" key="9">
    <source>
        <dbReference type="SAM" id="MobiDB-lite"/>
    </source>
</evidence>
<dbReference type="PANTHER" id="PTHR30582">
    <property type="entry name" value="L,D-TRANSPEPTIDASE"/>
    <property type="match status" value="1"/>
</dbReference>
<feature type="coiled-coil region" evidence="8">
    <location>
        <begin position="173"/>
        <end position="251"/>
    </location>
</feature>
<keyword evidence="3" id="KW-0808">Transferase</keyword>
<keyword evidence="5 7" id="KW-0573">Peptidoglycan synthesis</keyword>
<dbReference type="Gene3D" id="2.40.440.10">
    <property type="entry name" value="L,D-transpeptidase catalytic domain-like"/>
    <property type="match status" value="1"/>
</dbReference>
<dbReference type="AlphaFoldDB" id="A0A0R3LH08"/>
<evidence type="ECO:0000259" key="10">
    <source>
        <dbReference type="PROSITE" id="PS52029"/>
    </source>
</evidence>
<dbReference type="GO" id="GO:0071555">
    <property type="term" value="P:cell wall organization"/>
    <property type="evidence" value="ECO:0007669"/>
    <property type="project" value="UniProtKB-UniRule"/>
</dbReference>
<dbReference type="GO" id="GO:0016740">
    <property type="term" value="F:transferase activity"/>
    <property type="evidence" value="ECO:0007669"/>
    <property type="project" value="UniProtKB-KW"/>
</dbReference>
<dbReference type="GO" id="GO:0005576">
    <property type="term" value="C:extracellular region"/>
    <property type="evidence" value="ECO:0007669"/>
    <property type="project" value="TreeGrafter"/>
</dbReference>
<dbReference type="PANTHER" id="PTHR30582:SF2">
    <property type="entry name" value="L,D-TRANSPEPTIDASE YCIB-RELATED"/>
    <property type="match status" value="1"/>
</dbReference>
<feature type="active site" description="Nucleophile" evidence="7">
    <location>
        <position position="117"/>
    </location>
</feature>
<comment type="similarity">
    <text evidence="2">Belongs to the YkuD family.</text>
</comment>
<evidence type="ECO:0000256" key="5">
    <source>
        <dbReference type="ARBA" id="ARBA00022984"/>
    </source>
</evidence>
<dbReference type="InterPro" id="IPR038063">
    <property type="entry name" value="Transpep_catalytic_dom"/>
</dbReference>
<comment type="pathway">
    <text evidence="1 7">Cell wall biogenesis; peptidoglycan biosynthesis.</text>
</comment>
<dbReference type="GO" id="GO:0018104">
    <property type="term" value="P:peptidoglycan-protein cross-linking"/>
    <property type="evidence" value="ECO:0007669"/>
    <property type="project" value="TreeGrafter"/>
</dbReference>
<evidence type="ECO:0000256" key="1">
    <source>
        <dbReference type="ARBA" id="ARBA00004752"/>
    </source>
</evidence>
<name>A0A0R3LH08_9BRAD</name>